<reference evidence="4" key="1">
    <citation type="submission" date="2024-04" db="EMBL/GenBank/DDBJ databases">
        <title>Salinicola lusitanus LLJ914,a marine bacterium isolated from the Okinawa Trough.</title>
        <authorList>
            <person name="Li J."/>
        </authorList>
    </citation>
    <scope>NUCLEOTIDE SEQUENCE [LARGE SCALE GENOMIC DNA]</scope>
</reference>
<feature type="compositionally biased region" description="Acidic residues" evidence="1">
    <location>
        <begin position="78"/>
        <end position="100"/>
    </location>
</feature>
<accession>A0AAW0N5P9</accession>
<evidence type="ECO:0000313" key="4">
    <source>
        <dbReference type="Proteomes" id="UP001460270"/>
    </source>
</evidence>
<evidence type="ECO:0000313" key="3">
    <source>
        <dbReference type="EMBL" id="KAK7889069.1"/>
    </source>
</evidence>
<dbReference type="GO" id="GO:0007018">
    <property type="term" value="P:microtubule-based movement"/>
    <property type="evidence" value="ECO:0007669"/>
    <property type="project" value="InterPro"/>
</dbReference>
<dbReference type="PANTHER" id="PTHR22878:SF63">
    <property type="entry name" value="DYNEIN AXONEMAL HEAVY CHAIN 10"/>
    <property type="match status" value="1"/>
</dbReference>
<protein>
    <recommendedName>
        <fullName evidence="2">Dynein heavy chain tail domain-containing protein</fullName>
    </recommendedName>
</protein>
<name>A0AAW0N5P9_9GOBI</name>
<feature type="region of interest" description="Disordered" evidence="1">
    <location>
        <begin position="190"/>
        <end position="227"/>
    </location>
</feature>
<evidence type="ECO:0000256" key="1">
    <source>
        <dbReference type="SAM" id="MobiDB-lite"/>
    </source>
</evidence>
<feature type="region of interest" description="Disordered" evidence="1">
    <location>
        <begin position="72"/>
        <end position="101"/>
    </location>
</feature>
<dbReference type="GO" id="GO:0030286">
    <property type="term" value="C:dynein complex"/>
    <property type="evidence" value="ECO:0007669"/>
    <property type="project" value="InterPro"/>
</dbReference>
<feature type="domain" description="Dynein heavy chain tail" evidence="2">
    <location>
        <begin position="285"/>
        <end position="599"/>
    </location>
</feature>
<sequence length="614" mass="71174">MYEDLRVEWVRRCVCRIFRLPGRPNCFDRLLQRDDGEPLRTVSRFLNRVTDEQSTSCLLLFKSVREEEVEVSVPIASEDAEQPEQEDTEGSEVSEREDSEPVLSYRKELQVVYHIELQLDVDRFPPNYSQYQIFGFFRSTNEMVPEPVDMTEACSVLPKLFVMRLVNGPPLVMLTNQLTHVHLPPLSWQKRREAGEEQSAEVQDSVKADQTEGAGEAEEKASVKTPKQLMERDELLHRLHKTLRLANTTLQQLQVQDELQMLHAPELDLEQDTETLLRDTELMVELEQCLMNWQTQITVVIEEQQSKKPQAPGPLAEIVFWQERASILSALSEQLKQPQVKRVLEVMGRSHSGTMRTLETTLAELHKYRVEADENFCFVSTLERHFMDLTTGKSLSMMVETLPPLMSSLGTVWIISRHYNTSERMVPLMERIAWQLCERVCQAVHVRLLFTQRRDVAMSLVSDARQALEQWKRSYFEVRADIEDQGRVRRWEFDRKRLFERTDYMASVCHDLHSVLKVLQDFYNIFGMELKSVTGDPKRIDETLSRVDGLVLPIQNLTFDPFSISKMANWKAIMQEFDSTVEDIEGEAIHFIDQSFKPCAPLLPLSICSSSSNI</sequence>
<comment type="caution">
    <text evidence="3">The sequence shown here is derived from an EMBL/GenBank/DDBJ whole genome shotgun (WGS) entry which is preliminary data.</text>
</comment>
<dbReference type="EMBL" id="JBBPFD010000018">
    <property type="protein sequence ID" value="KAK7889069.1"/>
    <property type="molecule type" value="Genomic_DNA"/>
</dbReference>
<dbReference type="InterPro" id="IPR026983">
    <property type="entry name" value="DHC"/>
</dbReference>
<proteinExistence type="predicted"/>
<dbReference type="Pfam" id="PF08385">
    <property type="entry name" value="DHC_N1"/>
    <property type="match status" value="1"/>
</dbReference>
<dbReference type="GO" id="GO:0051959">
    <property type="term" value="F:dynein light intermediate chain binding"/>
    <property type="evidence" value="ECO:0007669"/>
    <property type="project" value="InterPro"/>
</dbReference>
<dbReference type="Proteomes" id="UP001460270">
    <property type="component" value="Unassembled WGS sequence"/>
</dbReference>
<dbReference type="InterPro" id="IPR013594">
    <property type="entry name" value="Dynein_heavy_tail"/>
</dbReference>
<gene>
    <name evidence="3" type="ORF">WMY93_024629</name>
</gene>
<dbReference type="AlphaFoldDB" id="A0AAW0N5P9"/>
<dbReference type="PANTHER" id="PTHR22878">
    <property type="entry name" value="DYNEIN HEAVY CHAIN 6, AXONEMAL-LIKE-RELATED"/>
    <property type="match status" value="1"/>
</dbReference>
<organism evidence="3 4">
    <name type="scientific">Mugilogobius chulae</name>
    <name type="common">yellowstripe goby</name>
    <dbReference type="NCBI Taxonomy" id="88201"/>
    <lineage>
        <taxon>Eukaryota</taxon>
        <taxon>Metazoa</taxon>
        <taxon>Chordata</taxon>
        <taxon>Craniata</taxon>
        <taxon>Vertebrata</taxon>
        <taxon>Euteleostomi</taxon>
        <taxon>Actinopterygii</taxon>
        <taxon>Neopterygii</taxon>
        <taxon>Teleostei</taxon>
        <taxon>Neoteleostei</taxon>
        <taxon>Acanthomorphata</taxon>
        <taxon>Gobiaria</taxon>
        <taxon>Gobiiformes</taxon>
        <taxon>Gobioidei</taxon>
        <taxon>Gobiidae</taxon>
        <taxon>Gobionellinae</taxon>
        <taxon>Mugilogobius</taxon>
    </lineage>
</organism>
<dbReference type="GO" id="GO:0045505">
    <property type="term" value="F:dynein intermediate chain binding"/>
    <property type="evidence" value="ECO:0007669"/>
    <property type="project" value="InterPro"/>
</dbReference>
<keyword evidence="4" id="KW-1185">Reference proteome</keyword>
<evidence type="ECO:0000259" key="2">
    <source>
        <dbReference type="Pfam" id="PF08385"/>
    </source>
</evidence>